<dbReference type="RefSeq" id="WP_115962417.1">
    <property type="nucleotide sequence ID" value="NZ_CBCRVL010000016.1"/>
</dbReference>
<accession>A0A3D9CIA2</accession>
<reference evidence="2 3" key="1">
    <citation type="journal article" date="2007" name="Int. J. Syst. Evol. Microbiol.">
        <title>Chryseobacterium flavum sp. nov., isolated from polluted soil.</title>
        <authorList>
            <person name="Zhou Y."/>
            <person name="Dong J."/>
            <person name="Wang X."/>
            <person name="Huang X."/>
            <person name="Zhang K.Y."/>
            <person name="Zhang Y.Q."/>
            <person name="Guo Y.F."/>
            <person name="Lai R."/>
            <person name="Li W.J."/>
        </authorList>
    </citation>
    <scope>NUCLEOTIDE SEQUENCE [LARGE SCALE GENOMIC DNA]</scope>
    <source>
        <strain evidence="2 3">KCTC 12877</strain>
    </source>
</reference>
<keyword evidence="1" id="KW-1133">Transmembrane helix</keyword>
<keyword evidence="3" id="KW-1185">Reference proteome</keyword>
<dbReference type="EMBL" id="QNUE01000014">
    <property type="protein sequence ID" value="REC65454.1"/>
    <property type="molecule type" value="Genomic_DNA"/>
</dbReference>
<protein>
    <submittedName>
        <fullName evidence="2">Uncharacterized protein</fullName>
    </submittedName>
</protein>
<dbReference type="Proteomes" id="UP000256769">
    <property type="component" value="Unassembled WGS sequence"/>
</dbReference>
<evidence type="ECO:0000313" key="2">
    <source>
        <dbReference type="EMBL" id="REC65454.1"/>
    </source>
</evidence>
<evidence type="ECO:0000313" key="3">
    <source>
        <dbReference type="Proteomes" id="UP000256769"/>
    </source>
</evidence>
<feature type="transmembrane region" description="Helical" evidence="1">
    <location>
        <begin position="56"/>
        <end position="77"/>
    </location>
</feature>
<feature type="transmembrane region" description="Helical" evidence="1">
    <location>
        <begin position="7"/>
        <end position="25"/>
    </location>
</feature>
<gene>
    <name evidence="2" type="ORF">DRF59_16010</name>
</gene>
<name>A0A3D9CIA2_9FLAO</name>
<organism evidence="2 3">
    <name type="scientific">Chryseobacterium flavum</name>
    <dbReference type="NCBI Taxonomy" id="415851"/>
    <lineage>
        <taxon>Bacteria</taxon>
        <taxon>Pseudomonadati</taxon>
        <taxon>Bacteroidota</taxon>
        <taxon>Flavobacteriia</taxon>
        <taxon>Flavobacteriales</taxon>
        <taxon>Weeksellaceae</taxon>
        <taxon>Chryseobacterium group</taxon>
        <taxon>Chryseobacterium</taxon>
    </lineage>
</organism>
<evidence type="ECO:0000256" key="1">
    <source>
        <dbReference type="SAM" id="Phobius"/>
    </source>
</evidence>
<keyword evidence="1" id="KW-0812">Transmembrane</keyword>
<comment type="caution">
    <text evidence="2">The sequence shown here is derived from an EMBL/GenBank/DDBJ whole genome shotgun (WGS) entry which is preliminary data.</text>
</comment>
<sequence>MIRLLKTYWYWVLIAYSAFNLAGYYCVRRSANHLEEVEKEHGDLVRSLEENSFYDLIINIVFFLDILFTAILICWLIQRWIKK</sequence>
<proteinExistence type="predicted"/>
<keyword evidence="1" id="KW-0472">Membrane</keyword>
<dbReference type="AlphaFoldDB" id="A0A3D9CIA2"/>